<sequence>MSLGETYRCREALSAPVTLFAVWPVGCASVEQKHTASGLEQLFEHQREQDHSRDFSRIWRSPWRGN</sequence>
<dbReference type="AlphaFoldDB" id="A0A1I7CY26"/>
<dbReference type="EMBL" id="FPBD01000007">
    <property type="protein sequence ID" value="SFU04312.1"/>
    <property type="molecule type" value="Genomic_DNA"/>
</dbReference>
<gene>
    <name evidence="1" type="ORF">SAMN05444141_10711</name>
</gene>
<organism evidence="1 2">
    <name type="scientific">Pseudovibrio denitrificans</name>
    <dbReference type="NCBI Taxonomy" id="258256"/>
    <lineage>
        <taxon>Bacteria</taxon>
        <taxon>Pseudomonadati</taxon>
        <taxon>Pseudomonadota</taxon>
        <taxon>Alphaproteobacteria</taxon>
        <taxon>Hyphomicrobiales</taxon>
        <taxon>Stappiaceae</taxon>
        <taxon>Pseudovibrio</taxon>
    </lineage>
</organism>
<evidence type="ECO:0000313" key="2">
    <source>
        <dbReference type="Proteomes" id="UP000183371"/>
    </source>
</evidence>
<evidence type="ECO:0000313" key="1">
    <source>
        <dbReference type="EMBL" id="SFU04312.1"/>
    </source>
</evidence>
<reference evidence="2" key="1">
    <citation type="submission" date="2016-10" db="EMBL/GenBank/DDBJ databases">
        <authorList>
            <person name="Varghese N."/>
            <person name="Submissions S."/>
        </authorList>
    </citation>
    <scope>NUCLEOTIDE SEQUENCE [LARGE SCALE GENOMIC DNA]</scope>
    <source>
        <strain evidence="2">DSM 17465</strain>
    </source>
</reference>
<accession>A0A1I7CY26</accession>
<protein>
    <submittedName>
        <fullName evidence="1">Uncharacterized protein</fullName>
    </submittedName>
</protein>
<name>A0A1I7CY26_9HYPH</name>
<keyword evidence="2" id="KW-1185">Reference proteome</keyword>
<dbReference type="Proteomes" id="UP000183371">
    <property type="component" value="Unassembled WGS sequence"/>
</dbReference>
<proteinExistence type="predicted"/>